<dbReference type="GO" id="GO:0004364">
    <property type="term" value="F:glutathione transferase activity"/>
    <property type="evidence" value="ECO:0007669"/>
    <property type="project" value="TreeGrafter"/>
</dbReference>
<organism evidence="1 2">
    <name type="scientific">Operophtera brumata</name>
    <name type="common">Winter moth</name>
    <name type="synonym">Phalaena brumata</name>
    <dbReference type="NCBI Taxonomy" id="104452"/>
    <lineage>
        <taxon>Eukaryota</taxon>
        <taxon>Metazoa</taxon>
        <taxon>Ecdysozoa</taxon>
        <taxon>Arthropoda</taxon>
        <taxon>Hexapoda</taxon>
        <taxon>Insecta</taxon>
        <taxon>Pterygota</taxon>
        <taxon>Neoptera</taxon>
        <taxon>Endopterygota</taxon>
        <taxon>Lepidoptera</taxon>
        <taxon>Glossata</taxon>
        <taxon>Ditrysia</taxon>
        <taxon>Geometroidea</taxon>
        <taxon>Geometridae</taxon>
        <taxon>Larentiinae</taxon>
        <taxon>Operophtera</taxon>
    </lineage>
</organism>
<sequence>VAIIRYLARESVIPESLYPADCQQQARVDEFLEWHHIGLRLPLSMYFRVAINVFLPGMAGFDPADKYDNIAAWWPRVRAHFSPFYEEAHVTLNKIVAKNNKVKSKI</sequence>
<reference evidence="1 2" key="1">
    <citation type="journal article" date="2015" name="Genome Biol. Evol.">
        <title>The genome of winter moth (Operophtera brumata) provides a genomic perspective on sexual dimorphism and phenology.</title>
        <authorList>
            <person name="Derks M.F."/>
            <person name="Smit S."/>
            <person name="Salis L."/>
            <person name="Schijlen E."/>
            <person name="Bossers A."/>
            <person name="Mateman C."/>
            <person name="Pijl A.S."/>
            <person name="de Ridder D."/>
            <person name="Groenen M.A."/>
            <person name="Visser M.E."/>
            <person name="Megens H.J."/>
        </authorList>
    </citation>
    <scope>NUCLEOTIDE SEQUENCE [LARGE SCALE GENOMIC DNA]</scope>
    <source>
        <strain evidence="1">WM2013NL</strain>
        <tissue evidence="1">Head and thorax</tissue>
    </source>
</reference>
<dbReference type="GO" id="GO:0006749">
    <property type="term" value="P:glutathione metabolic process"/>
    <property type="evidence" value="ECO:0007669"/>
    <property type="project" value="TreeGrafter"/>
</dbReference>
<dbReference type="InterPro" id="IPR051369">
    <property type="entry name" value="GST_Theta"/>
</dbReference>
<dbReference type="GO" id="GO:0005737">
    <property type="term" value="C:cytoplasm"/>
    <property type="evidence" value="ECO:0007669"/>
    <property type="project" value="TreeGrafter"/>
</dbReference>
<evidence type="ECO:0000313" key="2">
    <source>
        <dbReference type="Proteomes" id="UP000037510"/>
    </source>
</evidence>
<dbReference type="Proteomes" id="UP000037510">
    <property type="component" value="Unassembled WGS sequence"/>
</dbReference>
<evidence type="ECO:0000313" key="1">
    <source>
        <dbReference type="EMBL" id="KOB72923.1"/>
    </source>
</evidence>
<proteinExistence type="predicted"/>
<name>A0A0L7LBQ7_OPEBR</name>
<dbReference type="Gene3D" id="1.20.1050.10">
    <property type="match status" value="2"/>
</dbReference>
<dbReference type="SUPFAM" id="SSF47616">
    <property type="entry name" value="GST C-terminal domain-like"/>
    <property type="match status" value="1"/>
</dbReference>
<gene>
    <name evidence="1" type="ORF">OBRU01_11532</name>
</gene>
<dbReference type="STRING" id="104452.A0A0L7LBQ7"/>
<protein>
    <submittedName>
        <fullName evidence="1">Glutathione S-transferase theta 1</fullName>
    </submittedName>
</protein>
<feature type="non-terminal residue" evidence="1">
    <location>
        <position position="1"/>
    </location>
</feature>
<accession>A0A0L7LBQ7</accession>
<comment type="caution">
    <text evidence="1">The sequence shown here is derived from an EMBL/GenBank/DDBJ whole genome shotgun (WGS) entry which is preliminary data.</text>
</comment>
<dbReference type="AlphaFoldDB" id="A0A0L7LBQ7"/>
<keyword evidence="1" id="KW-0808">Transferase</keyword>
<dbReference type="PANTHER" id="PTHR43917:SF8">
    <property type="entry name" value="GH16740P-RELATED"/>
    <property type="match status" value="1"/>
</dbReference>
<dbReference type="EMBL" id="JTDY01001773">
    <property type="protein sequence ID" value="KOB72923.1"/>
    <property type="molecule type" value="Genomic_DNA"/>
</dbReference>
<keyword evidence="2" id="KW-1185">Reference proteome</keyword>
<dbReference type="InterPro" id="IPR036282">
    <property type="entry name" value="Glutathione-S-Trfase_C_sf"/>
</dbReference>
<dbReference type="PANTHER" id="PTHR43917">
    <property type="match status" value="1"/>
</dbReference>